<dbReference type="OrthoDB" id="1082638at2759"/>
<dbReference type="AlphaFoldDB" id="A0A2G5DRA8"/>
<feature type="region of interest" description="Disordered" evidence="1">
    <location>
        <begin position="16"/>
        <end position="42"/>
    </location>
</feature>
<dbReference type="InParanoid" id="A0A2G5DRA8"/>
<dbReference type="EMBL" id="KZ305033">
    <property type="protein sequence ID" value="PIA46055.1"/>
    <property type="molecule type" value="Genomic_DNA"/>
</dbReference>
<feature type="domain" description="KIB1-4 beta-propeller" evidence="2">
    <location>
        <begin position="2"/>
        <end position="87"/>
    </location>
</feature>
<evidence type="ECO:0000259" key="2">
    <source>
        <dbReference type="Pfam" id="PF03478"/>
    </source>
</evidence>
<evidence type="ECO:0000313" key="4">
    <source>
        <dbReference type="Proteomes" id="UP000230069"/>
    </source>
</evidence>
<reference evidence="3 4" key="1">
    <citation type="submission" date="2017-09" db="EMBL/GenBank/DDBJ databases">
        <title>WGS assembly of Aquilegia coerulea Goldsmith.</title>
        <authorList>
            <person name="Hodges S."/>
            <person name="Kramer E."/>
            <person name="Nordborg M."/>
            <person name="Tomkins J."/>
            <person name="Borevitz J."/>
            <person name="Derieg N."/>
            <person name="Yan J."/>
            <person name="Mihaltcheva S."/>
            <person name="Hayes R.D."/>
            <person name="Rokhsar D."/>
        </authorList>
    </citation>
    <scope>NUCLEOTIDE SEQUENCE [LARGE SCALE GENOMIC DNA]</scope>
    <source>
        <strain evidence="4">cv. Goldsmith</strain>
    </source>
</reference>
<keyword evidence="4" id="KW-1185">Reference proteome</keyword>
<evidence type="ECO:0000256" key="1">
    <source>
        <dbReference type="SAM" id="MobiDB-lite"/>
    </source>
</evidence>
<dbReference type="Pfam" id="PF03478">
    <property type="entry name" value="Beta-prop_KIB1-4"/>
    <property type="match status" value="1"/>
</dbReference>
<name>A0A2G5DRA8_AQUCA</name>
<accession>A0A2G5DRA8</accession>
<proteinExistence type="predicted"/>
<protein>
    <recommendedName>
        <fullName evidence="2">KIB1-4 beta-propeller domain-containing protein</fullName>
    </recommendedName>
</protein>
<evidence type="ECO:0000313" key="3">
    <source>
        <dbReference type="EMBL" id="PIA46055.1"/>
    </source>
</evidence>
<dbReference type="InterPro" id="IPR005174">
    <property type="entry name" value="KIB1-4_b-propeller"/>
</dbReference>
<gene>
    <name evidence="3" type="ORF">AQUCO_01600375v1</name>
</gene>
<sequence length="118" mass="13142">MDGELHQVVRMIQFVPTFDDVEDDGDEDEDDGSDGSEEEEVPGYQAIEFIVLKLEESDGSRKWVEVKSIGDNALFLGYNTSFSLSSLAASEIVFTSPMIKYHSTGDLNVWIELLPCTT</sequence>
<organism evidence="3 4">
    <name type="scientific">Aquilegia coerulea</name>
    <name type="common">Rocky mountain columbine</name>
    <dbReference type="NCBI Taxonomy" id="218851"/>
    <lineage>
        <taxon>Eukaryota</taxon>
        <taxon>Viridiplantae</taxon>
        <taxon>Streptophyta</taxon>
        <taxon>Embryophyta</taxon>
        <taxon>Tracheophyta</taxon>
        <taxon>Spermatophyta</taxon>
        <taxon>Magnoliopsida</taxon>
        <taxon>Ranunculales</taxon>
        <taxon>Ranunculaceae</taxon>
        <taxon>Thalictroideae</taxon>
        <taxon>Aquilegia</taxon>
    </lineage>
</organism>
<dbReference type="Proteomes" id="UP000230069">
    <property type="component" value="Unassembled WGS sequence"/>
</dbReference>
<feature type="compositionally biased region" description="Acidic residues" evidence="1">
    <location>
        <begin position="19"/>
        <end position="41"/>
    </location>
</feature>